<evidence type="ECO:0000313" key="1">
    <source>
        <dbReference type="EMBL" id="KKF37010.1"/>
    </source>
</evidence>
<organism evidence="1 2">
    <name type="scientific">Erwinia tracheiphila</name>
    <dbReference type="NCBI Taxonomy" id="65700"/>
    <lineage>
        <taxon>Bacteria</taxon>
        <taxon>Pseudomonadati</taxon>
        <taxon>Pseudomonadota</taxon>
        <taxon>Gammaproteobacteria</taxon>
        <taxon>Enterobacterales</taxon>
        <taxon>Erwiniaceae</taxon>
        <taxon>Erwinia</taxon>
    </lineage>
</organism>
<protein>
    <submittedName>
        <fullName evidence="1">Uncharacterized protein</fullName>
    </submittedName>
</protein>
<evidence type="ECO:0000313" key="2">
    <source>
        <dbReference type="Proteomes" id="UP000033924"/>
    </source>
</evidence>
<dbReference type="Proteomes" id="UP000033924">
    <property type="component" value="Unassembled WGS sequence"/>
</dbReference>
<comment type="caution">
    <text evidence="1">The sequence shown here is derived from an EMBL/GenBank/DDBJ whole genome shotgun (WGS) entry which is preliminary data.</text>
</comment>
<dbReference type="STRING" id="65700.SY86_18775"/>
<dbReference type="PATRIC" id="fig|65700.7.peg.4666"/>
<name>A0A0M2KCC2_9GAMM</name>
<dbReference type="AlphaFoldDB" id="A0A0M2KCC2"/>
<reference evidence="1 2" key="1">
    <citation type="submission" date="2015-01" db="EMBL/GenBank/DDBJ databases">
        <title>Erwinia tracheiphila.</title>
        <authorList>
            <person name="Shapiro L.R."/>
        </authorList>
    </citation>
    <scope>NUCLEOTIDE SEQUENCE [LARGE SCALE GENOMIC DNA]</scope>
    <source>
        <strain evidence="1 2">BuffGH</strain>
    </source>
</reference>
<dbReference type="EMBL" id="JXNU01000003">
    <property type="protein sequence ID" value="KKF37010.1"/>
    <property type="molecule type" value="Genomic_DNA"/>
</dbReference>
<keyword evidence="2" id="KW-1185">Reference proteome</keyword>
<gene>
    <name evidence="1" type="ORF">SY86_18775</name>
</gene>
<sequence>MNLHKIAKSAIGRVNPSVDAEVLVSDGFELGEGRKKVPKYLPPQTISIQLQPLSRGDLQHVDGMNLQGLCKSIHVDGNFYGTNREKVLGGDLFIIGTETWLVIEPLELWPDWCRLLVQLQVTT</sequence>
<accession>A0A0M2KCC2</accession>
<proteinExistence type="predicted"/>